<evidence type="ECO:0000256" key="5">
    <source>
        <dbReference type="ARBA" id="ARBA00022737"/>
    </source>
</evidence>
<protein>
    <recommendedName>
        <fullName evidence="14">Ig-like domain-containing protein</fullName>
    </recommendedName>
</protein>
<evidence type="ECO:0000256" key="12">
    <source>
        <dbReference type="SAM" id="Phobius"/>
    </source>
</evidence>
<reference evidence="16" key="2">
    <citation type="submission" date="2023-03" db="EMBL/GenBank/DDBJ databases">
        <authorList>
            <consortium name="Wellcome Sanger Institute Data Sharing"/>
        </authorList>
    </citation>
    <scope>NUCLEOTIDE SEQUENCE [LARGE SCALE GENOMIC DNA]</scope>
</reference>
<evidence type="ECO:0000256" key="1">
    <source>
        <dbReference type="ARBA" id="ARBA00004479"/>
    </source>
</evidence>
<feature type="transmembrane region" description="Helical" evidence="12">
    <location>
        <begin position="301"/>
        <end position="321"/>
    </location>
</feature>
<dbReference type="GO" id="GO:0005178">
    <property type="term" value="F:integrin binding"/>
    <property type="evidence" value="ECO:0007669"/>
    <property type="project" value="InterPro"/>
</dbReference>
<dbReference type="RefSeq" id="XP_026020391.1">
    <property type="nucleotide sequence ID" value="XM_026164606.1"/>
</dbReference>
<evidence type="ECO:0000256" key="10">
    <source>
        <dbReference type="ARBA" id="ARBA00023180"/>
    </source>
</evidence>
<evidence type="ECO:0000259" key="14">
    <source>
        <dbReference type="PROSITE" id="PS50835"/>
    </source>
</evidence>
<dbReference type="GeneTree" id="ENSGT00940000159005"/>
<keyword evidence="11" id="KW-0393">Immunoglobulin domain</keyword>
<dbReference type="Pfam" id="PF03921">
    <property type="entry name" value="ICAM_N"/>
    <property type="match status" value="1"/>
</dbReference>
<reference evidence="15" key="4">
    <citation type="submission" date="2025-09" db="UniProtKB">
        <authorList>
            <consortium name="Ensembl"/>
        </authorList>
    </citation>
    <scope>IDENTIFICATION</scope>
</reference>
<dbReference type="InterPro" id="IPR007110">
    <property type="entry name" value="Ig-like_dom"/>
</dbReference>
<dbReference type="InterPro" id="IPR047012">
    <property type="entry name" value="ICAM_VCAM"/>
</dbReference>
<keyword evidence="9" id="KW-1015">Disulfide bond</keyword>
<dbReference type="Proteomes" id="UP000265100">
    <property type="component" value="Chromosome 4"/>
</dbReference>
<evidence type="ECO:0000313" key="15">
    <source>
        <dbReference type="Ensembl" id="ENSACLP00000084370.1"/>
    </source>
</evidence>
<organism evidence="15 16">
    <name type="scientific">Astatotilapia calliptera</name>
    <name type="common">Eastern happy</name>
    <name type="synonym">Chromis callipterus</name>
    <dbReference type="NCBI Taxonomy" id="8154"/>
    <lineage>
        <taxon>Eukaryota</taxon>
        <taxon>Metazoa</taxon>
        <taxon>Chordata</taxon>
        <taxon>Craniata</taxon>
        <taxon>Vertebrata</taxon>
        <taxon>Euteleostomi</taxon>
        <taxon>Actinopterygii</taxon>
        <taxon>Neopterygii</taxon>
        <taxon>Teleostei</taxon>
        <taxon>Neoteleostei</taxon>
        <taxon>Acanthomorphata</taxon>
        <taxon>Ovalentaria</taxon>
        <taxon>Cichlomorphae</taxon>
        <taxon>Cichliformes</taxon>
        <taxon>Cichlidae</taxon>
        <taxon>African cichlids</taxon>
        <taxon>Pseudocrenilabrinae</taxon>
        <taxon>Haplochromini</taxon>
        <taxon>Astatotilapia</taxon>
    </lineage>
</organism>
<comment type="similarity">
    <text evidence="2">Belongs to the immunoglobulin superfamily. ICAM family.</text>
</comment>
<evidence type="ECO:0000256" key="4">
    <source>
        <dbReference type="ARBA" id="ARBA00022729"/>
    </source>
</evidence>
<keyword evidence="5" id="KW-0677">Repeat</keyword>
<evidence type="ECO:0000256" key="8">
    <source>
        <dbReference type="ARBA" id="ARBA00023136"/>
    </source>
</evidence>
<keyword evidence="7 12" id="KW-1133">Transmembrane helix</keyword>
<dbReference type="GeneID" id="113020548"/>
<name>A0AAX7VRE3_ASTCA</name>
<evidence type="ECO:0000256" key="13">
    <source>
        <dbReference type="SAM" id="SignalP"/>
    </source>
</evidence>
<dbReference type="AlphaFoldDB" id="A0AAX7VRE3"/>
<evidence type="ECO:0000256" key="3">
    <source>
        <dbReference type="ARBA" id="ARBA00022692"/>
    </source>
</evidence>
<dbReference type="PROSITE" id="PS50835">
    <property type="entry name" value="IG_LIKE"/>
    <property type="match status" value="2"/>
</dbReference>
<dbReference type="Pfam" id="PF13927">
    <property type="entry name" value="Ig_3"/>
    <property type="match status" value="1"/>
</dbReference>
<evidence type="ECO:0000256" key="2">
    <source>
        <dbReference type="ARBA" id="ARBA00005925"/>
    </source>
</evidence>
<feature type="signal peptide" evidence="13">
    <location>
        <begin position="1"/>
        <end position="16"/>
    </location>
</feature>
<keyword evidence="16" id="KW-1185">Reference proteome</keyword>
<reference evidence="15 16" key="1">
    <citation type="submission" date="2018-05" db="EMBL/GenBank/DDBJ databases">
        <authorList>
            <person name="Datahose"/>
        </authorList>
    </citation>
    <scope>NUCLEOTIDE SEQUENCE</scope>
</reference>
<dbReference type="Gene3D" id="2.60.40.10">
    <property type="entry name" value="Immunoglobulins"/>
    <property type="match status" value="3"/>
</dbReference>
<dbReference type="PANTHER" id="PTHR13771">
    <property type="entry name" value="INTERCELLULAR ADHESION MOLECULE"/>
    <property type="match status" value="1"/>
</dbReference>
<dbReference type="Ensembl" id="ENSACLT00000082037.1">
    <property type="protein sequence ID" value="ENSACLP00000084370.1"/>
    <property type="gene ID" value="ENSACLG00000019162.2"/>
</dbReference>
<keyword evidence="8 12" id="KW-0472">Membrane</keyword>
<dbReference type="InterPro" id="IPR013783">
    <property type="entry name" value="Ig-like_fold"/>
</dbReference>
<keyword evidence="4 13" id="KW-0732">Signal</keyword>
<sequence>MFFFIFIAWIGKPVSTSCPLEISPPSVVVRYQGSFSANCTSLSNQTDGMGWESPYGGVDLTKGVTSLLLRIDSVPVWEIEPMCYVNFRDGDQCTKVLPVTVYKMPDSVSLKNLSAVVEGRQFAIQCDIVNVAPARNLSVLWHKGNKILSSQTFDESSPSPVSKSSVLTLTAHRDDDGAEIWCEAKLNLWPEEQRPLPVRSEAHILTVLYQPTFISASNETLDLPAGKNILSCNATGNPLPSYHWQFPQAAQETYKDQDVNYPILTGPFEFPGVYTCTASNSQGTVTKYFTVNKPPGIGPGAIAAIAIAAIVFAIICTLGVIHRKCKR</sequence>
<dbReference type="InterPro" id="IPR003987">
    <property type="entry name" value="ICAM_VCAM_N"/>
</dbReference>
<dbReference type="GO" id="GO:0098609">
    <property type="term" value="P:cell-cell adhesion"/>
    <property type="evidence" value="ECO:0007669"/>
    <property type="project" value="InterPro"/>
</dbReference>
<evidence type="ECO:0000256" key="9">
    <source>
        <dbReference type="ARBA" id="ARBA00023157"/>
    </source>
</evidence>
<evidence type="ECO:0000256" key="7">
    <source>
        <dbReference type="ARBA" id="ARBA00022989"/>
    </source>
</evidence>
<feature type="domain" description="Ig-like" evidence="14">
    <location>
        <begin position="211"/>
        <end position="292"/>
    </location>
</feature>
<dbReference type="PRINTS" id="PR01472">
    <property type="entry name" value="ICAMVCAM1"/>
</dbReference>
<dbReference type="SUPFAM" id="SSF48726">
    <property type="entry name" value="Immunoglobulin"/>
    <property type="match status" value="3"/>
</dbReference>
<comment type="subcellular location">
    <subcellularLocation>
        <location evidence="1">Membrane</location>
        <topology evidence="1">Single-pass type I membrane protein</topology>
    </subcellularLocation>
</comment>
<dbReference type="InterPro" id="IPR036179">
    <property type="entry name" value="Ig-like_dom_sf"/>
</dbReference>
<feature type="chain" id="PRO_5044245105" description="Ig-like domain-containing protein" evidence="13">
    <location>
        <begin position="17"/>
        <end position="327"/>
    </location>
</feature>
<dbReference type="InterPro" id="IPR013768">
    <property type="entry name" value="ICAM_N"/>
</dbReference>
<accession>A0AAX7VRE3</accession>
<evidence type="ECO:0000256" key="6">
    <source>
        <dbReference type="ARBA" id="ARBA00022889"/>
    </source>
</evidence>
<proteinExistence type="inferred from homology"/>
<feature type="domain" description="Ig-like" evidence="14">
    <location>
        <begin position="105"/>
        <end position="184"/>
    </location>
</feature>
<keyword evidence="6" id="KW-0130">Cell adhesion</keyword>
<dbReference type="PANTHER" id="PTHR13771:SF9">
    <property type="entry name" value="INTERCELLULAR ADHESION MOLECULE 5"/>
    <property type="match status" value="1"/>
</dbReference>
<reference evidence="15" key="3">
    <citation type="submission" date="2025-08" db="UniProtKB">
        <authorList>
            <consortium name="Ensembl"/>
        </authorList>
    </citation>
    <scope>IDENTIFICATION</scope>
</reference>
<evidence type="ECO:0000313" key="16">
    <source>
        <dbReference type="Proteomes" id="UP000265100"/>
    </source>
</evidence>
<evidence type="ECO:0000256" key="11">
    <source>
        <dbReference type="ARBA" id="ARBA00023319"/>
    </source>
</evidence>
<dbReference type="GO" id="GO:0016020">
    <property type="term" value="C:membrane"/>
    <property type="evidence" value="ECO:0007669"/>
    <property type="project" value="UniProtKB-SubCell"/>
</dbReference>
<keyword evidence="10" id="KW-0325">Glycoprotein</keyword>
<keyword evidence="3 12" id="KW-0812">Transmembrane</keyword>